<dbReference type="AlphaFoldDB" id="A0A6C0LQM6"/>
<reference evidence="2" key="1">
    <citation type="journal article" date="2020" name="Nature">
        <title>Giant virus diversity and host interactions through global metagenomics.</title>
        <authorList>
            <person name="Schulz F."/>
            <person name="Roux S."/>
            <person name="Paez-Espino D."/>
            <person name="Jungbluth S."/>
            <person name="Walsh D.A."/>
            <person name="Denef V.J."/>
            <person name="McMahon K.D."/>
            <person name="Konstantinidis K.T."/>
            <person name="Eloe-Fadrosh E.A."/>
            <person name="Kyrpides N.C."/>
            <person name="Woyke T."/>
        </authorList>
    </citation>
    <scope>NUCLEOTIDE SEQUENCE</scope>
    <source>
        <strain evidence="2">GVMAG-M-3300027969-2</strain>
    </source>
</reference>
<dbReference type="EMBL" id="MN740541">
    <property type="protein sequence ID" value="QHU32733.1"/>
    <property type="molecule type" value="Genomic_DNA"/>
</dbReference>
<sequence length="140" mass="16537">MENLSFIRLNDTMYDEYYQMINEFRKTHFTYEQFIQTLAYINQYSEIWLLVENNVIAATGTVLFEQKFIHDNSFLGHIEDICVKSEHQGKGYGKKMIDKLVKRANEKGCYRVILDCSPEVKHFYQKCGFEVRGIQMVGNP</sequence>
<dbReference type="PANTHER" id="PTHR13355:SF11">
    <property type="entry name" value="GLUCOSAMINE 6-PHOSPHATE N-ACETYLTRANSFERASE"/>
    <property type="match status" value="1"/>
</dbReference>
<proteinExistence type="predicted"/>
<dbReference type="Gene3D" id="3.40.630.30">
    <property type="match status" value="1"/>
</dbReference>
<dbReference type="InterPro" id="IPR000182">
    <property type="entry name" value="GNAT_dom"/>
</dbReference>
<organism evidence="2">
    <name type="scientific">viral metagenome</name>
    <dbReference type="NCBI Taxonomy" id="1070528"/>
    <lineage>
        <taxon>unclassified sequences</taxon>
        <taxon>metagenomes</taxon>
        <taxon>organismal metagenomes</taxon>
    </lineage>
</organism>
<dbReference type="CDD" id="cd04301">
    <property type="entry name" value="NAT_SF"/>
    <property type="match status" value="1"/>
</dbReference>
<dbReference type="PANTHER" id="PTHR13355">
    <property type="entry name" value="GLUCOSAMINE 6-PHOSPHATE N-ACETYLTRANSFERASE"/>
    <property type="match status" value="1"/>
</dbReference>
<dbReference type="SUPFAM" id="SSF55729">
    <property type="entry name" value="Acyl-CoA N-acyltransferases (Nat)"/>
    <property type="match status" value="1"/>
</dbReference>
<dbReference type="GO" id="GO:0004343">
    <property type="term" value="F:glucosamine 6-phosphate N-acetyltransferase activity"/>
    <property type="evidence" value="ECO:0007669"/>
    <property type="project" value="TreeGrafter"/>
</dbReference>
<dbReference type="PROSITE" id="PS51186">
    <property type="entry name" value="GNAT"/>
    <property type="match status" value="1"/>
</dbReference>
<feature type="domain" description="N-acetyltransferase" evidence="1">
    <location>
        <begin position="4"/>
        <end position="140"/>
    </location>
</feature>
<evidence type="ECO:0000259" key="1">
    <source>
        <dbReference type="PROSITE" id="PS51186"/>
    </source>
</evidence>
<accession>A0A6C0LQM6</accession>
<dbReference type="Pfam" id="PF00583">
    <property type="entry name" value="Acetyltransf_1"/>
    <property type="match status" value="1"/>
</dbReference>
<name>A0A6C0LQM6_9ZZZZ</name>
<protein>
    <recommendedName>
        <fullName evidence="1">N-acetyltransferase domain-containing protein</fullName>
    </recommendedName>
</protein>
<dbReference type="InterPro" id="IPR016181">
    <property type="entry name" value="Acyl_CoA_acyltransferase"/>
</dbReference>
<dbReference type="InterPro" id="IPR039143">
    <property type="entry name" value="GNPNAT1-like"/>
</dbReference>
<evidence type="ECO:0000313" key="2">
    <source>
        <dbReference type="EMBL" id="QHU32733.1"/>
    </source>
</evidence>